<gene>
    <name evidence="5" type="ORF">RD792_001846</name>
</gene>
<protein>
    <recommendedName>
        <fullName evidence="4">Glycosyltransferase</fullName>
        <ecNumber evidence="4">2.4.1.-</ecNumber>
    </recommendedName>
</protein>
<evidence type="ECO:0000313" key="6">
    <source>
        <dbReference type="Proteomes" id="UP001291926"/>
    </source>
</evidence>
<proteinExistence type="inferred from homology"/>
<dbReference type="Proteomes" id="UP001291926">
    <property type="component" value="Unassembled WGS sequence"/>
</dbReference>
<dbReference type="PANTHER" id="PTHR48047:SF123">
    <property type="entry name" value="GLYCOSYLTRANSFERASE"/>
    <property type="match status" value="1"/>
</dbReference>
<comment type="caution">
    <text evidence="5">The sequence shown here is derived from an EMBL/GenBank/DDBJ whole genome shotgun (WGS) entry which is preliminary data.</text>
</comment>
<name>A0ABR0DPU6_9LAMI</name>
<evidence type="ECO:0000313" key="5">
    <source>
        <dbReference type="EMBL" id="KAK4491122.1"/>
    </source>
</evidence>
<comment type="similarity">
    <text evidence="1 3">Belongs to the UDP-glycosyltransferase family.</text>
</comment>
<evidence type="ECO:0000256" key="2">
    <source>
        <dbReference type="ARBA" id="ARBA00022679"/>
    </source>
</evidence>
<keyword evidence="6" id="KW-1185">Reference proteome</keyword>
<evidence type="ECO:0000256" key="3">
    <source>
        <dbReference type="RuleBase" id="RU003718"/>
    </source>
</evidence>
<evidence type="ECO:0000256" key="4">
    <source>
        <dbReference type="RuleBase" id="RU362057"/>
    </source>
</evidence>
<keyword evidence="3" id="KW-0328">Glycosyltransferase</keyword>
<dbReference type="CDD" id="cd03784">
    <property type="entry name" value="GT1_Gtf-like"/>
    <property type="match status" value="1"/>
</dbReference>
<evidence type="ECO:0000256" key="1">
    <source>
        <dbReference type="ARBA" id="ARBA00009995"/>
    </source>
</evidence>
<sequence length="476" mass="53683">MNRELGQLHVYFLPMMAPGHMIPMIDIARKFANHGMRSTIVTTHLNAKPFSKTIERDRENGNEINITLFKFPCREAGLPEGCESLSSTTTSEMSLNFHKALGLIQEPVQKILQEGQPDCIVAGAYFWWANDIAVKLNIPKLSFYGTGFFPWCILHSLREHKPHENVRSDSEEFIIPGLPDAIKTSRRQIPNQIKDGDNHPMAEMITKVLNAEMSSYGLIVNSFYELEPTYAKHYKEVHGRKAWHIGPVSLFNKSYEDKTHRGKEATSSDHNCLSWLNSKKPNSVLFVCFGSMSLFTKAQLFEIAEGLEASGQQFIWAVRENAKDVPEEFERRMEGRGLIIKGWAPQVLILDHEAIGGFITHCGWNSLLEGVAAGVPMVTWPLSAEQFYNEKLVVEVLKTGIPVGAQEWTERTKDSEPIKGENIENAVVQLMLGEESETIRSRARKLGDMAKRAVEKGGSSDTELNSLLEEIRVYHL</sequence>
<accession>A0ABR0DPU6</accession>
<organism evidence="5 6">
    <name type="scientific">Penstemon davidsonii</name>
    <dbReference type="NCBI Taxonomy" id="160366"/>
    <lineage>
        <taxon>Eukaryota</taxon>
        <taxon>Viridiplantae</taxon>
        <taxon>Streptophyta</taxon>
        <taxon>Embryophyta</taxon>
        <taxon>Tracheophyta</taxon>
        <taxon>Spermatophyta</taxon>
        <taxon>Magnoliopsida</taxon>
        <taxon>eudicotyledons</taxon>
        <taxon>Gunneridae</taxon>
        <taxon>Pentapetalae</taxon>
        <taxon>asterids</taxon>
        <taxon>lamiids</taxon>
        <taxon>Lamiales</taxon>
        <taxon>Plantaginaceae</taxon>
        <taxon>Cheloneae</taxon>
        <taxon>Penstemon</taxon>
    </lineage>
</organism>
<dbReference type="PANTHER" id="PTHR48047">
    <property type="entry name" value="GLYCOSYLTRANSFERASE"/>
    <property type="match status" value="1"/>
</dbReference>
<dbReference type="SUPFAM" id="SSF53756">
    <property type="entry name" value="UDP-Glycosyltransferase/glycogen phosphorylase"/>
    <property type="match status" value="1"/>
</dbReference>
<dbReference type="InterPro" id="IPR002213">
    <property type="entry name" value="UDP_glucos_trans"/>
</dbReference>
<dbReference type="Gene3D" id="3.40.50.2000">
    <property type="entry name" value="Glycogen Phosphorylase B"/>
    <property type="match status" value="2"/>
</dbReference>
<keyword evidence="2 3" id="KW-0808">Transferase</keyword>
<reference evidence="5 6" key="1">
    <citation type="journal article" date="2023" name="bioRxiv">
        <title>Genome report: Whole genome sequence and annotation of Penstemon davidsonii.</title>
        <authorList>
            <person name="Ostevik K.L."/>
            <person name="Alabady M."/>
            <person name="Zhang M."/>
            <person name="Rausher M.D."/>
        </authorList>
    </citation>
    <scope>NUCLEOTIDE SEQUENCE [LARGE SCALE GENOMIC DNA]</scope>
    <source>
        <strain evidence="5">DNT005</strain>
        <tissue evidence="5">Whole leaf</tissue>
    </source>
</reference>
<dbReference type="InterPro" id="IPR035595">
    <property type="entry name" value="UDP_glycos_trans_CS"/>
</dbReference>
<dbReference type="PROSITE" id="PS00375">
    <property type="entry name" value="UDPGT"/>
    <property type="match status" value="1"/>
</dbReference>
<dbReference type="EMBL" id="JAYDYQ010001087">
    <property type="protein sequence ID" value="KAK4491122.1"/>
    <property type="molecule type" value="Genomic_DNA"/>
</dbReference>
<dbReference type="EC" id="2.4.1.-" evidence="4"/>
<dbReference type="Pfam" id="PF00201">
    <property type="entry name" value="UDPGT"/>
    <property type="match status" value="1"/>
</dbReference>